<name>A0A9Q0YI46_HOLLE</name>
<evidence type="ECO:0000313" key="1">
    <source>
        <dbReference type="EMBL" id="KAJ8021780.1"/>
    </source>
</evidence>
<organism evidence="1 2">
    <name type="scientific">Holothuria leucospilota</name>
    <name type="common">Black long sea cucumber</name>
    <name type="synonym">Mertensiothuria leucospilota</name>
    <dbReference type="NCBI Taxonomy" id="206669"/>
    <lineage>
        <taxon>Eukaryota</taxon>
        <taxon>Metazoa</taxon>
        <taxon>Echinodermata</taxon>
        <taxon>Eleutherozoa</taxon>
        <taxon>Echinozoa</taxon>
        <taxon>Holothuroidea</taxon>
        <taxon>Aspidochirotacea</taxon>
        <taxon>Aspidochirotida</taxon>
        <taxon>Holothuriidae</taxon>
        <taxon>Holothuria</taxon>
    </lineage>
</organism>
<keyword evidence="2" id="KW-1185">Reference proteome</keyword>
<dbReference type="EMBL" id="JAIZAY010000021">
    <property type="protein sequence ID" value="KAJ8021780.1"/>
    <property type="molecule type" value="Genomic_DNA"/>
</dbReference>
<evidence type="ECO:0000313" key="2">
    <source>
        <dbReference type="Proteomes" id="UP001152320"/>
    </source>
</evidence>
<dbReference type="Proteomes" id="UP001152320">
    <property type="component" value="Chromosome 21"/>
</dbReference>
<protein>
    <submittedName>
        <fullName evidence="1">Uncharacterized protein</fullName>
    </submittedName>
</protein>
<dbReference type="AlphaFoldDB" id="A0A9Q0YI46"/>
<comment type="caution">
    <text evidence="1">The sequence shown here is derived from an EMBL/GenBank/DDBJ whole genome shotgun (WGS) entry which is preliminary data.</text>
</comment>
<accession>A0A9Q0YI46</accession>
<gene>
    <name evidence="1" type="ORF">HOLleu_39074</name>
</gene>
<proteinExistence type="predicted"/>
<reference evidence="1" key="1">
    <citation type="submission" date="2021-10" db="EMBL/GenBank/DDBJ databases">
        <title>Tropical sea cucumber genome reveals ecological adaptation and Cuvierian tubules defense mechanism.</title>
        <authorList>
            <person name="Chen T."/>
        </authorList>
    </citation>
    <scope>NUCLEOTIDE SEQUENCE</scope>
    <source>
        <strain evidence="1">Nanhai2018</strain>
        <tissue evidence="1">Muscle</tissue>
    </source>
</reference>
<sequence>MQKTVKKRTRLIQTSGFEEAIKQYPKVLCPGMIEQDFQLRFPKAADKLYQKWPTLHQTVTVFAEKNFPGWRQQLPWDCSFLDDEEIAFLALPLVFQSRHKTKKGKGSSSITSCVKSFIDIQPNLTSIDLYCEEIDAKARPQPFIVILWDLLQRTRQFFVLFERRPLPSPSLLKAIDTCFKLHYVFDLDYQADCVASWQFLQNIIFEMNSTASTEINTVKAFRAYYNSL</sequence>
<dbReference type="OrthoDB" id="3598281at2759"/>